<proteinExistence type="predicted"/>
<protein>
    <submittedName>
        <fullName evidence="1">Unnamed protein product</fullName>
    </submittedName>
</protein>
<comment type="caution">
    <text evidence="1">The sequence shown here is derived from an EMBL/GenBank/DDBJ whole genome shotgun (WGS) entry which is preliminary data.</text>
</comment>
<evidence type="ECO:0000313" key="1">
    <source>
        <dbReference type="EMBL" id="GME83951.1"/>
    </source>
</evidence>
<keyword evidence="2" id="KW-1185">Reference proteome</keyword>
<reference evidence="1" key="1">
    <citation type="submission" date="2023-04" db="EMBL/GenBank/DDBJ databases">
        <title>Ambrosiozyma monospora NBRC 10751.</title>
        <authorList>
            <person name="Ichikawa N."/>
            <person name="Sato H."/>
            <person name="Tonouchi N."/>
        </authorList>
    </citation>
    <scope>NUCLEOTIDE SEQUENCE</scope>
    <source>
        <strain evidence="1">NBRC 10751</strain>
    </source>
</reference>
<dbReference type="EMBL" id="BSXS01005131">
    <property type="protein sequence ID" value="GME83951.1"/>
    <property type="molecule type" value="Genomic_DNA"/>
</dbReference>
<gene>
    <name evidence="1" type="ORF">Amon02_000652600</name>
</gene>
<evidence type="ECO:0000313" key="2">
    <source>
        <dbReference type="Proteomes" id="UP001165064"/>
    </source>
</evidence>
<accession>A0ACB5T907</accession>
<dbReference type="Proteomes" id="UP001165064">
    <property type="component" value="Unassembled WGS sequence"/>
</dbReference>
<name>A0ACB5T907_AMBMO</name>
<sequence>MVKELAAVPLTFFTAAIGLYQKGYLELQLPSADKSKNNSKKDQVVIVWGAGSGVGANAVQLASSSGYEVISTASKKNFETLTKFGSAKNFDYHDTDVGDKILAYLNEGDKTLVGILNAVPSTDPFEVMEKATKILNGRRFISLAALMEAKEGSNVESKFINWSNFEQIAESVSKYLTKALEDGTYFAYPPINVVGKGIEAIPDALELQRKKDTGGNFDVNVNSNNEKLVVLYRDE</sequence>
<organism evidence="1 2">
    <name type="scientific">Ambrosiozyma monospora</name>
    <name type="common">Yeast</name>
    <name type="synonym">Endomycopsis monosporus</name>
    <dbReference type="NCBI Taxonomy" id="43982"/>
    <lineage>
        <taxon>Eukaryota</taxon>
        <taxon>Fungi</taxon>
        <taxon>Dikarya</taxon>
        <taxon>Ascomycota</taxon>
        <taxon>Saccharomycotina</taxon>
        <taxon>Pichiomycetes</taxon>
        <taxon>Pichiales</taxon>
        <taxon>Pichiaceae</taxon>
        <taxon>Ambrosiozyma</taxon>
    </lineage>
</organism>